<reference evidence="2 3" key="1">
    <citation type="journal article" date="2016" name="J. Clin. Microbiol.">
        <title>Detection and Whole-Genome Sequencing of Carbapenemase-Producing Aeromonas hydrophila Isolates from Routine Perirectal Surveillance Culture.</title>
        <authorList>
            <person name="Hughes H.Y."/>
            <person name="Conlan S.P."/>
            <person name="Lau A.F."/>
            <person name="Dekker J.P."/>
            <person name="Michelin A.V."/>
            <person name="Youn J.H."/>
            <person name="Henderson D.K."/>
            <person name="Frank K.M."/>
            <person name="Segre J.A."/>
            <person name="Palmore T.N."/>
        </authorList>
    </citation>
    <scope>NUCLEOTIDE SEQUENCE [LARGE SCALE GENOMIC DNA]</scope>
    <source>
        <strain evidence="2 3">AVNIH1</strain>
    </source>
</reference>
<protein>
    <recommendedName>
        <fullName evidence="4">HNH endonuclease</fullName>
    </recommendedName>
</protein>
<evidence type="ECO:0000313" key="3">
    <source>
        <dbReference type="Proteomes" id="UP000076809"/>
    </source>
</evidence>
<dbReference type="EMBL" id="CP014774">
    <property type="protein sequence ID" value="ANB53729.1"/>
    <property type="molecule type" value="Genomic_DNA"/>
</dbReference>
<name>A0AAC9B8Z8_AERVE</name>
<dbReference type="Proteomes" id="UP000076809">
    <property type="component" value="Chromosome"/>
</dbReference>
<accession>A0AAC9B8Z8</accession>
<dbReference type="RefSeq" id="WP_064339235.1">
    <property type="nucleotide sequence ID" value="NZ_CP014774.1"/>
</dbReference>
<dbReference type="Gene3D" id="1.10.30.50">
    <property type="match status" value="1"/>
</dbReference>
<evidence type="ECO:0000313" key="2">
    <source>
        <dbReference type="EMBL" id="ANB53729.1"/>
    </source>
</evidence>
<evidence type="ECO:0000256" key="1">
    <source>
        <dbReference type="SAM" id="MobiDB-lite"/>
    </source>
</evidence>
<dbReference type="AlphaFoldDB" id="A0AAC9B8Z8"/>
<feature type="region of interest" description="Disordered" evidence="1">
    <location>
        <begin position="55"/>
        <end position="75"/>
    </location>
</feature>
<gene>
    <name evidence="2" type="ORF">WM43_14205</name>
</gene>
<proteinExistence type="predicted"/>
<organism evidence="2 3">
    <name type="scientific">Aeromonas veronii</name>
    <dbReference type="NCBI Taxonomy" id="654"/>
    <lineage>
        <taxon>Bacteria</taxon>
        <taxon>Pseudomonadati</taxon>
        <taxon>Pseudomonadota</taxon>
        <taxon>Gammaproteobacteria</taxon>
        <taxon>Aeromonadales</taxon>
        <taxon>Aeromonadaceae</taxon>
        <taxon>Aeromonas</taxon>
    </lineage>
</organism>
<evidence type="ECO:0008006" key="4">
    <source>
        <dbReference type="Google" id="ProtNLM"/>
    </source>
</evidence>
<sequence length="173" mass="20069">MNQHAYSVISRDEAKSQGLTRFYTGKPCKHGHLAQRHVSSGSCCECQRLYLQKHGQTEQRKEARRKTQQRYQQTEKGRLRDLKRYAENPHRSISAIISIKYPEAVVPLTDAAQKRVASLYRLAYALRQRTGESWDVDHCYPLARGGIHHPDNLMVLPTRLNRKKSKRFVDLTP</sequence>